<comment type="caution">
    <text evidence="1">The sequence shown here is derived from an EMBL/GenBank/DDBJ whole genome shotgun (WGS) entry which is preliminary data.</text>
</comment>
<dbReference type="AlphaFoldDB" id="A0A5D4T9S6"/>
<protein>
    <recommendedName>
        <fullName evidence="3">Exosporium protein D</fullName>
    </recommendedName>
</protein>
<dbReference type="EMBL" id="VTET01000004">
    <property type="protein sequence ID" value="TYS72450.1"/>
    <property type="molecule type" value="Genomic_DNA"/>
</dbReference>
<dbReference type="Proteomes" id="UP000324517">
    <property type="component" value="Unassembled WGS sequence"/>
</dbReference>
<proteinExistence type="predicted"/>
<dbReference type="OrthoDB" id="2931877at2"/>
<evidence type="ECO:0008006" key="3">
    <source>
        <dbReference type="Google" id="ProtNLM"/>
    </source>
</evidence>
<name>A0A5D4T9S6_9BACI</name>
<reference evidence="1 2" key="1">
    <citation type="submission" date="2019-08" db="EMBL/GenBank/DDBJ databases">
        <title>Bacillus genomes from the desert of Cuatro Cienegas, Coahuila.</title>
        <authorList>
            <person name="Olmedo-Alvarez G."/>
        </authorList>
    </citation>
    <scope>NUCLEOTIDE SEQUENCE [LARGE SCALE GENOMIC DNA]</scope>
    <source>
        <strain evidence="1 2">CH98b_3T</strain>
    </source>
</reference>
<evidence type="ECO:0000313" key="2">
    <source>
        <dbReference type="Proteomes" id="UP000324517"/>
    </source>
</evidence>
<organism evidence="1 2">
    <name type="scientific">Sutcliffiella horikoshii</name>
    <dbReference type="NCBI Taxonomy" id="79883"/>
    <lineage>
        <taxon>Bacteria</taxon>
        <taxon>Bacillati</taxon>
        <taxon>Bacillota</taxon>
        <taxon>Bacilli</taxon>
        <taxon>Bacillales</taxon>
        <taxon>Bacillaceae</taxon>
        <taxon>Sutcliffiella</taxon>
    </lineage>
</organism>
<sequence>MIRKYSLMSDLTVNSTNSVRKKCPPKDFVETHKFQGFGENETGNIPLTFIINAGDEYVLFEDFTENHNKTYFQVGSPTLGPEFLDDNLLVRVTTDSSEIPLEYNVPLSQTRAFQLENVRGVSVQLNNLPIFFQRQISFYLEKTFCISCSEGGTSNGM</sequence>
<gene>
    <name evidence="1" type="ORF">FZC75_10920</name>
</gene>
<accession>A0A5D4T9S6</accession>
<evidence type="ECO:0000313" key="1">
    <source>
        <dbReference type="EMBL" id="TYS72450.1"/>
    </source>
</evidence>
<dbReference type="RefSeq" id="WP_148979313.1">
    <property type="nucleotide sequence ID" value="NZ_JBNILM010000004.1"/>
</dbReference>